<feature type="chain" id="PRO_5047076428" evidence="1">
    <location>
        <begin position="23"/>
        <end position="185"/>
    </location>
</feature>
<name>A0ABY6F210_9GAMM</name>
<evidence type="ECO:0000313" key="3">
    <source>
        <dbReference type="Proteomes" id="UP001063782"/>
    </source>
</evidence>
<proteinExistence type="predicted"/>
<accession>A0ABY6F210</accession>
<evidence type="ECO:0000313" key="2">
    <source>
        <dbReference type="EMBL" id="UXZ04123.1"/>
    </source>
</evidence>
<feature type="signal peptide" evidence="1">
    <location>
        <begin position="1"/>
        <end position="22"/>
    </location>
</feature>
<dbReference type="RefSeq" id="WP_263075605.1">
    <property type="nucleotide sequence ID" value="NZ_CP089977.1"/>
</dbReference>
<keyword evidence="1" id="KW-0732">Signal</keyword>
<gene>
    <name evidence="2" type="ORF">LU297_05750</name>
</gene>
<sequence length="185" mass="20776">MKSLLAPLALSIVLITPNLAHSADWTPAFEYLEQGKTGDDGVLIDKLMSNIFVDDIHSNNYKKINPLTKYAQKGNYPIQAPYRADLSPAKVYKNPNQDIVLQAIIPLKNATLYGLPISEFYYEYYCFECGGVGFGVKFAPMTNAQYRHLNRHIKFSTEDNVCDNETSASFSRGKEGTYLHLHIGC</sequence>
<evidence type="ECO:0000256" key="1">
    <source>
        <dbReference type="SAM" id="SignalP"/>
    </source>
</evidence>
<dbReference type="EMBL" id="CP089977">
    <property type="protein sequence ID" value="UXZ04123.1"/>
    <property type="molecule type" value="Genomic_DNA"/>
</dbReference>
<reference evidence="2" key="1">
    <citation type="submission" date="2021-12" db="EMBL/GenBank/DDBJ databases">
        <title>taxonomy of Moraxella sp. ZY201224.</title>
        <authorList>
            <person name="Li F."/>
        </authorList>
    </citation>
    <scope>NUCLEOTIDE SEQUENCE</scope>
    <source>
        <strain evidence="2">ZY201224</strain>
    </source>
</reference>
<organism evidence="2 3">
    <name type="scientific">Moraxella nasicaprae</name>
    <dbReference type="NCBI Taxonomy" id="2904122"/>
    <lineage>
        <taxon>Bacteria</taxon>
        <taxon>Pseudomonadati</taxon>
        <taxon>Pseudomonadota</taxon>
        <taxon>Gammaproteobacteria</taxon>
        <taxon>Moraxellales</taxon>
        <taxon>Moraxellaceae</taxon>
        <taxon>Moraxella</taxon>
    </lineage>
</organism>
<keyword evidence="3" id="KW-1185">Reference proteome</keyword>
<protein>
    <submittedName>
        <fullName evidence="2">Uncharacterized protein</fullName>
    </submittedName>
</protein>
<dbReference type="Proteomes" id="UP001063782">
    <property type="component" value="Chromosome"/>
</dbReference>